<proteinExistence type="predicted"/>
<dbReference type="EMBL" id="BLQM01000290">
    <property type="protein sequence ID" value="GMH80832.1"/>
    <property type="molecule type" value="Genomic_DNA"/>
</dbReference>
<gene>
    <name evidence="2" type="ORF">TL16_g08714</name>
</gene>
<name>A0A9W7AYX1_9STRA</name>
<accession>A0A9W7AYX1</accession>
<comment type="caution">
    <text evidence="2">The sequence shown here is derived from an EMBL/GenBank/DDBJ whole genome shotgun (WGS) entry which is preliminary data.</text>
</comment>
<sequence length="705" mass="74775">MSLLQAAAMQAALADGLQARQQEEFDSTRFHEIKGNAHIRPATAPTTRAALAPPKRKPAALRRGKWTAEEEAYANRLILEFKAGLLPLTDGTTLRTFLSKLLNCDPMRISKKFVGNNCIGKQVFRRKAVEMNKLTIDQLQRSRDELTELERKFLDRVSQTSRCKPGVMPKLNSLTDERAVMNPWAAHPSSYHPSDSRASAAGRSLLGEPNNPYAPLRNPNNPLDQNLTMSQLTQLRQNNGGPRTSSFEALMSLDFESMQSMENLNNANSGIKIKEYKKPSEHQNWSSEPGARGMGAPGGVARMNVVQQQQLAQARSLVNGGINPSQGFPKPTGGGVGPNIAEQFSRPNSIPGGKINYIPNPADMFRVTSSTGLTALRDQQGLNPLRNSSVEDFLSLVASGDIPAQDPHMLNIPLQSYIANAQRNPSQQNLAALHQLQQQIIAQQVKNIQVPIGGAMGGMNPMGGPLNPQMMKQFQGNQAAQYQQFQQMQQQQMQQQQMMMQAQMQQQQQQFQALQQAHNAAAAQQGVNPGMPNGGLPPSSPGAPGTGMQQAVAGLPAGLPVAPPAFVGNQPNPNAVGVGAPAAGAGLPQPPGGLAPQQPGVIPAPLATAPVTVPAAAPVPVAAPAAVAVAVAVAVPQPFDTAAAVPIPKPQANGENVAVAAPVAVKVEVPPSAAAVGGKRKAEEEAGPTEVKKEKIEEPVAVSTQ</sequence>
<dbReference type="PANTHER" id="PTHR35213">
    <property type="entry name" value="RING-TYPE DOMAIN-CONTAINING PROTEIN-RELATED"/>
    <property type="match status" value="1"/>
</dbReference>
<feature type="region of interest" description="Disordered" evidence="1">
    <location>
        <begin position="672"/>
        <end position="705"/>
    </location>
</feature>
<protein>
    <submittedName>
        <fullName evidence="2">Uncharacterized protein</fullName>
    </submittedName>
</protein>
<organism evidence="2 3">
    <name type="scientific">Triparma laevis f. inornata</name>
    <dbReference type="NCBI Taxonomy" id="1714386"/>
    <lineage>
        <taxon>Eukaryota</taxon>
        <taxon>Sar</taxon>
        <taxon>Stramenopiles</taxon>
        <taxon>Ochrophyta</taxon>
        <taxon>Bolidophyceae</taxon>
        <taxon>Parmales</taxon>
        <taxon>Triparmaceae</taxon>
        <taxon>Triparma</taxon>
    </lineage>
</organism>
<feature type="compositionally biased region" description="Basic and acidic residues" evidence="1">
    <location>
        <begin position="680"/>
        <end position="698"/>
    </location>
</feature>
<dbReference type="PANTHER" id="PTHR35213:SF5">
    <property type="entry name" value="RING-TYPE DOMAIN-CONTAINING PROTEIN"/>
    <property type="match status" value="1"/>
</dbReference>
<dbReference type="AlphaFoldDB" id="A0A9W7AYX1"/>
<reference evidence="3" key="1">
    <citation type="journal article" date="2023" name="Commun. Biol.">
        <title>Genome analysis of Parmales, the sister group of diatoms, reveals the evolutionary specialization of diatoms from phago-mixotrophs to photoautotrophs.</title>
        <authorList>
            <person name="Ban H."/>
            <person name="Sato S."/>
            <person name="Yoshikawa S."/>
            <person name="Yamada K."/>
            <person name="Nakamura Y."/>
            <person name="Ichinomiya M."/>
            <person name="Sato N."/>
            <person name="Blanc-Mathieu R."/>
            <person name="Endo H."/>
            <person name="Kuwata A."/>
            <person name="Ogata H."/>
        </authorList>
    </citation>
    <scope>NUCLEOTIDE SEQUENCE [LARGE SCALE GENOMIC DNA]</scope>
</reference>
<evidence type="ECO:0000313" key="3">
    <source>
        <dbReference type="Proteomes" id="UP001162640"/>
    </source>
</evidence>
<dbReference type="Proteomes" id="UP001162640">
    <property type="component" value="Unassembled WGS sequence"/>
</dbReference>
<evidence type="ECO:0000313" key="2">
    <source>
        <dbReference type="EMBL" id="GMH80832.1"/>
    </source>
</evidence>
<feature type="region of interest" description="Disordered" evidence="1">
    <location>
        <begin position="185"/>
        <end position="214"/>
    </location>
</feature>
<evidence type="ECO:0000256" key="1">
    <source>
        <dbReference type="SAM" id="MobiDB-lite"/>
    </source>
</evidence>
<feature type="region of interest" description="Disordered" evidence="1">
    <location>
        <begin position="516"/>
        <end position="548"/>
    </location>
</feature>